<proteinExistence type="predicted"/>
<dbReference type="PANTHER" id="PTHR33204:SF18">
    <property type="entry name" value="TRANSCRIPTIONAL REGULATORY PROTEIN"/>
    <property type="match status" value="1"/>
</dbReference>
<evidence type="ECO:0000313" key="6">
    <source>
        <dbReference type="Proteomes" id="UP000240322"/>
    </source>
</evidence>
<evidence type="ECO:0000313" key="5">
    <source>
        <dbReference type="EMBL" id="PSN89334.1"/>
    </source>
</evidence>
<evidence type="ECO:0000256" key="2">
    <source>
        <dbReference type="ARBA" id="ARBA00023125"/>
    </source>
</evidence>
<organism evidence="5 6">
    <name type="scientific">Candidatus Marsarchaeota G2 archaeon OSP_D</name>
    <dbReference type="NCBI Taxonomy" id="1978157"/>
    <lineage>
        <taxon>Archaea</taxon>
        <taxon>Candidatus Marsarchaeota</taxon>
        <taxon>Candidatus Marsarchaeota group 2</taxon>
    </lineage>
</organism>
<reference evidence="5 6" key="1">
    <citation type="submission" date="2017-04" db="EMBL/GenBank/DDBJ databases">
        <title>Novel microbial lineages endemic to geothermal iron-oxide mats fill important gaps in the evolutionary history of Archaea.</title>
        <authorList>
            <person name="Jay Z.J."/>
            <person name="Beam J.P."/>
            <person name="Dlakic M."/>
            <person name="Rusch D.B."/>
            <person name="Kozubal M.A."/>
            <person name="Inskeep W.P."/>
        </authorList>
    </citation>
    <scope>NUCLEOTIDE SEQUENCE [LARGE SCALE GENOMIC DNA]</scope>
    <source>
        <strain evidence="5">OSP_D</strain>
    </source>
</reference>
<dbReference type="SUPFAM" id="SSF46785">
    <property type="entry name" value="Winged helix' DNA-binding domain"/>
    <property type="match status" value="1"/>
</dbReference>
<accession>A0A2R6ASG2</accession>
<dbReference type="PANTHER" id="PTHR33204">
    <property type="entry name" value="TRANSCRIPTIONAL REGULATOR, MARR FAMILY"/>
    <property type="match status" value="1"/>
</dbReference>
<evidence type="ECO:0000256" key="3">
    <source>
        <dbReference type="ARBA" id="ARBA00023163"/>
    </source>
</evidence>
<keyword evidence="1" id="KW-0805">Transcription regulation</keyword>
<dbReference type="Proteomes" id="UP000240322">
    <property type="component" value="Unassembled WGS sequence"/>
</dbReference>
<gene>
    <name evidence="5" type="ORF">B9Q03_08570</name>
</gene>
<dbReference type="InterPro" id="IPR036388">
    <property type="entry name" value="WH-like_DNA-bd_sf"/>
</dbReference>
<keyword evidence="3" id="KW-0804">Transcription</keyword>
<dbReference type="Pfam" id="PF01638">
    <property type="entry name" value="HxlR"/>
    <property type="match status" value="1"/>
</dbReference>
<keyword evidence="2" id="KW-0238">DNA-binding</keyword>
<feature type="domain" description="HTH hxlR-type" evidence="4">
    <location>
        <begin position="13"/>
        <end position="112"/>
    </location>
</feature>
<name>A0A2R6ASG2_9ARCH</name>
<protein>
    <recommendedName>
        <fullName evidence="4">HTH hxlR-type domain-containing protein</fullName>
    </recommendedName>
</protein>
<evidence type="ECO:0000259" key="4">
    <source>
        <dbReference type="PROSITE" id="PS51118"/>
    </source>
</evidence>
<dbReference type="GO" id="GO:0003677">
    <property type="term" value="F:DNA binding"/>
    <property type="evidence" value="ECO:0007669"/>
    <property type="project" value="UniProtKB-KW"/>
</dbReference>
<dbReference type="Gene3D" id="1.10.10.10">
    <property type="entry name" value="Winged helix-like DNA-binding domain superfamily/Winged helix DNA-binding domain"/>
    <property type="match status" value="1"/>
</dbReference>
<dbReference type="InterPro" id="IPR036390">
    <property type="entry name" value="WH_DNA-bd_sf"/>
</dbReference>
<dbReference type="AlphaFoldDB" id="A0A2R6ASG2"/>
<comment type="caution">
    <text evidence="5">The sequence shown here is derived from an EMBL/GenBank/DDBJ whole genome shotgun (WGS) entry which is preliminary data.</text>
</comment>
<evidence type="ECO:0000256" key="1">
    <source>
        <dbReference type="ARBA" id="ARBA00023015"/>
    </source>
</evidence>
<dbReference type="PROSITE" id="PS51118">
    <property type="entry name" value="HTH_HXLR"/>
    <property type="match status" value="1"/>
</dbReference>
<dbReference type="InterPro" id="IPR002577">
    <property type="entry name" value="HTH_HxlR"/>
</dbReference>
<dbReference type="EMBL" id="NEXE01000098">
    <property type="protein sequence ID" value="PSN89334.1"/>
    <property type="molecule type" value="Genomic_DNA"/>
</dbReference>
<sequence>MLRRRRRGGRVECPLQSMIAKVSKKWSLLVLNQIGIHGEANYNKILRELGGISPKSLADTLKELQNMGLIARSVNDRTPLRVRYTLTENGKSLRSAIIPLLEWAAQATHHTECPILDRRPR</sequence>